<gene>
    <name evidence="4" type="ORF">F0919_15285</name>
</gene>
<feature type="modified residue" description="4-aspartylphosphate" evidence="2">
    <location>
        <position position="53"/>
    </location>
</feature>
<dbReference type="RefSeq" id="WP_150033664.1">
    <property type="nucleotide sequence ID" value="NZ_VWSH01000004.1"/>
</dbReference>
<keyword evidence="1 2" id="KW-0597">Phosphoprotein</keyword>
<feature type="domain" description="Response regulatory" evidence="3">
    <location>
        <begin position="4"/>
        <end position="118"/>
    </location>
</feature>
<evidence type="ECO:0000256" key="2">
    <source>
        <dbReference type="PROSITE-ProRule" id="PRU00169"/>
    </source>
</evidence>
<accession>A0A5M6CE75</accession>
<dbReference type="CDD" id="cd00156">
    <property type="entry name" value="REC"/>
    <property type="match status" value="1"/>
</dbReference>
<dbReference type="SUPFAM" id="SSF52172">
    <property type="entry name" value="CheY-like"/>
    <property type="match status" value="1"/>
</dbReference>
<evidence type="ECO:0000256" key="1">
    <source>
        <dbReference type="ARBA" id="ARBA00022553"/>
    </source>
</evidence>
<dbReference type="InterPro" id="IPR001789">
    <property type="entry name" value="Sig_transdc_resp-reg_receiver"/>
</dbReference>
<protein>
    <submittedName>
        <fullName evidence="4">Response regulator</fullName>
    </submittedName>
</protein>
<dbReference type="InterPro" id="IPR050595">
    <property type="entry name" value="Bact_response_regulator"/>
</dbReference>
<sequence>MKKCVLIYEDDLDIMQLCKIILTASDYQVETRNTCENIIADVKEVNPNIILMDLWIPEIGGEQAIMLVKQEEAFKDIPIVIFSANEELDTICKRINASGYLKKPFDIMDLKNIIQLHISEKKHSEQSTQSV</sequence>
<evidence type="ECO:0000313" key="4">
    <source>
        <dbReference type="EMBL" id="KAA5532162.1"/>
    </source>
</evidence>
<keyword evidence="5" id="KW-1185">Reference proteome</keyword>
<dbReference type="Gene3D" id="3.40.50.2300">
    <property type="match status" value="1"/>
</dbReference>
<name>A0A5M6CE75_9BACT</name>
<reference evidence="4 5" key="1">
    <citation type="submission" date="2019-09" db="EMBL/GenBank/DDBJ databases">
        <title>Genome sequence and assembly of Taibaiella sp.</title>
        <authorList>
            <person name="Chhetri G."/>
        </authorList>
    </citation>
    <scope>NUCLEOTIDE SEQUENCE [LARGE SCALE GENOMIC DNA]</scope>
    <source>
        <strain evidence="4 5">KVB11</strain>
    </source>
</reference>
<dbReference type="EMBL" id="VWSH01000004">
    <property type="protein sequence ID" value="KAA5532162.1"/>
    <property type="molecule type" value="Genomic_DNA"/>
</dbReference>
<proteinExistence type="predicted"/>
<dbReference type="PANTHER" id="PTHR44591">
    <property type="entry name" value="STRESS RESPONSE REGULATOR PROTEIN 1"/>
    <property type="match status" value="1"/>
</dbReference>
<evidence type="ECO:0000259" key="3">
    <source>
        <dbReference type="PROSITE" id="PS50110"/>
    </source>
</evidence>
<evidence type="ECO:0000313" key="5">
    <source>
        <dbReference type="Proteomes" id="UP000323632"/>
    </source>
</evidence>
<dbReference type="GO" id="GO:0000160">
    <property type="term" value="P:phosphorelay signal transduction system"/>
    <property type="evidence" value="ECO:0007669"/>
    <property type="project" value="InterPro"/>
</dbReference>
<dbReference type="AlphaFoldDB" id="A0A5M6CE75"/>
<dbReference type="InterPro" id="IPR011006">
    <property type="entry name" value="CheY-like_superfamily"/>
</dbReference>
<dbReference type="PROSITE" id="PS50110">
    <property type="entry name" value="RESPONSE_REGULATORY"/>
    <property type="match status" value="1"/>
</dbReference>
<dbReference type="Proteomes" id="UP000323632">
    <property type="component" value="Unassembled WGS sequence"/>
</dbReference>
<dbReference type="PANTHER" id="PTHR44591:SF3">
    <property type="entry name" value="RESPONSE REGULATORY DOMAIN-CONTAINING PROTEIN"/>
    <property type="match status" value="1"/>
</dbReference>
<comment type="caution">
    <text evidence="4">The sequence shown here is derived from an EMBL/GenBank/DDBJ whole genome shotgun (WGS) entry which is preliminary data.</text>
</comment>
<organism evidence="4 5">
    <name type="scientific">Taibaiella lutea</name>
    <dbReference type="NCBI Taxonomy" id="2608001"/>
    <lineage>
        <taxon>Bacteria</taxon>
        <taxon>Pseudomonadati</taxon>
        <taxon>Bacteroidota</taxon>
        <taxon>Chitinophagia</taxon>
        <taxon>Chitinophagales</taxon>
        <taxon>Chitinophagaceae</taxon>
        <taxon>Taibaiella</taxon>
    </lineage>
</organism>
<dbReference type="Pfam" id="PF00072">
    <property type="entry name" value="Response_reg"/>
    <property type="match status" value="1"/>
</dbReference>
<dbReference type="SMART" id="SM00448">
    <property type="entry name" value="REC"/>
    <property type="match status" value="1"/>
</dbReference>